<feature type="region of interest" description="Disordered" evidence="1">
    <location>
        <begin position="1"/>
        <end position="73"/>
    </location>
</feature>
<feature type="compositionally biased region" description="Low complexity" evidence="1">
    <location>
        <begin position="59"/>
        <end position="73"/>
    </location>
</feature>
<proteinExistence type="predicted"/>
<gene>
    <name evidence="2" type="ORF">BLA29_014509</name>
</gene>
<dbReference type="AlphaFoldDB" id="A0A1Y3AL47"/>
<evidence type="ECO:0000256" key="1">
    <source>
        <dbReference type="SAM" id="MobiDB-lite"/>
    </source>
</evidence>
<evidence type="ECO:0000313" key="2">
    <source>
        <dbReference type="EMBL" id="OTF69181.1"/>
    </source>
</evidence>
<accession>A0A1Y3AL47</accession>
<evidence type="ECO:0000313" key="3">
    <source>
        <dbReference type="Proteomes" id="UP000194236"/>
    </source>
</evidence>
<dbReference type="Proteomes" id="UP000194236">
    <property type="component" value="Unassembled WGS sequence"/>
</dbReference>
<reference evidence="2 3" key="1">
    <citation type="submission" date="2017-03" db="EMBL/GenBank/DDBJ databases">
        <title>Genome Survey of Euroglyphus maynei.</title>
        <authorList>
            <person name="Arlian L.G."/>
            <person name="Morgan M.S."/>
            <person name="Rider S.D."/>
        </authorList>
    </citation>
    <scope>NUCLEOTIDE SEQUENCE [LARGE SCALE GENOMIC DNA]</scope>
    <source>
        <strain evidence="2">Arlian Lab</strain>
        <tissue evidence="2">Whole body</tissue>
    </source>
</reference>
<sequence>MAATTLVPSNRRATDAGGHDDDQDQGYKSFSPNIELKQSENIEMEHGNPLDSQNVRGTDNQNENNNDQRQQHI</sequence>
<comment type="caution">
    <text evidence="2">The sequence shown here is derived from an EMBL/GenBank/DDBJ whole genome shotgun (WGS) entry which is preliminary data.</text>
</comment>
<organism evidence="2 3">
    <name type="scientific">Euroglyphus maynei</name>
    <name type="common">Mayne's house dust mite</name>
    <dbReference type="NCBI Taxonomy" id="6958"/>
    <lineage>
        <taxon>Eukaryota</taxon>
        <taxon>Metazoa</taxon>
        <taxon>Ecdysozoa</taxon>
        <taxon>Arthropoda</taxon>
        <taxon>Chelicerata</taxon>
        <taxon>Arachnida</taxon>
        <taxon>Acari</taxon>
        <taxon>Acariformes</taxon>
        <taxon>Sarcoptiformes</taxon>
        <taxon>Astigmata</taxon>
        <taxon>Psoroptidia</taxon>
        <taxon>Analgoidea</taxon>
        <taxon>Pyroglyphidae</taxon>
        <taxon>Pyroglyphinae</taxon>
        <taxon>Euroglyphus</taxon>
    </lineage>
</organism>
<keyword evidence="3" id="KW-1185">Reference proteome</keyword>
<protein>
    <submittedName>
        <fullName evidence="2">Uncharacterized protein</fullName>
    </submittedName>
</protein>
<name>A0A1Y3AL47_EURMA</name>
<dbReference type="EMBL" id="MUJZ01071829">
    <property type="protein sequence ID" value="OTF69181.1"/>
    <property type="molecule type" value="Genomic_DNA"/>
</dbReference>
<feature type="compositionally biased region" description="Basic and acidic residues" evidence="1">
    <location>
        <begin position="37"/>
        <end position="48"/>
    </location>
</feature>